<keyword evidence="3" id="KW-1185">Reference proteome</keyword>
<evidence type="ECO:0000256" key="1">
    <source>
        <dbReference type="SAM" id="Phobius"/>
    </source>
</evidence>
<sequence>MTGWSGATQTCGTTTIRLALMILILMILTPRLLRMESATSTGRGVRVRSQRWPTVCVAWGWPSMLTYPGSGCWGSG</sequence>
<keyword evidence="1" id="KW-0472">Membrane</keyword>
<gene>
    <name evidence="2" type="ORF">E2C01_057270</name>
</gene>
<dbReference type="AlphaFoldDB" id="A0A5B7H018"/>
<keyword evidence="1" id="KW-1133">Transmembrane helix</keyword>
<comment type="caution">
    <text evidence="2">The sequence shown here is derived from an EMBL/GenBank/DDBJ whole genome shotgun (WGS) entry which is preliminary data.</text>
</comment>
<name>A0A5B7H018_PORTR</name>
<evidence type="ECO:0000313" key="3">
    <source>
        <dbReference type="Proteomes" id="UP000324222"/>
    </source>
</evidence>
<dbReference type="Proteomes" id="UP000324222">
    <property type="component" value="Unassembled WGS sequence"/>
</dbReference>
<keyword evidence="1" id="KW-0812">Transmembrane</keyword>
<organism evidence="2 3">
    <name type="scientific">Portunus trituberculatus</name>
    <name type="common">Swimming crab</name>
    <name type="synonym">Neptunus trituberculatus</name>
    <dbReference type="NCBI Taxonomy" id="210409"/>
    <lineage>
        <taxon>Eukaryota</taxon>
        <taxon>Metazoa</taxon>
        <taxon>Ecdysozoa</taxon>
        <taxon>Arthropoda</taxon>
        <taxon>Crustacea</taxon>
        <taxon>Multicrustacea</taxon>
        <taxon>Malacostraca</taxon>
        <taxon>Eumalacostraca</taxon>
        <taxon>Eucarida</taxon>
        <taxon>Decapoda</taxon>
        <taxon>Pleocyemata</taxon>
        <taxon>Brachyura</taxon>
        <taxon>Eubrachyura</taxon>
        <taxon>Portunoidea</taxon>
        <taxon>Portunidae</taxon>
        <taxon>Portuninae</taxon>
        <taxon>Portunus</taxon>
    </lineage>
</organism>
<protein>
    <submittedName>
        <fullName evidence="2">Uncharacterized protein</fullName>
    </submittedName>
</protein>
<evidence type="ECO:0000313" key="2">
    <source>
        <dbReference type="EMBL" id="MPC63176.1"/>
    </source>
</evidence>
<accession>A0A5B7H018</accession>
<feature type="transmembrane region" description="Helical" evidence="1">
    <location>
        <begin position="15"/>
        <end position="33"/>
    </location>
</feature>
<dbReference type="EMBL" id="VSRR010020495">
    <property type="protein sequence ID" value="MPC63176.1"/>
    <property type="molecule type" value="Genomic_DNA"/>
</dbReference>
<proteinExistence type="predicted"/>
<reference evidence="2 3" key="1">
    <citation type="submission" date="2019-05" db="EMBL/GenBank/DDBJ databases">
        <title>Another draft genome of Portunus trituberculatus and its Hox gene families provides insights of decapod evolution.</title>
        <authorList>
            <person name="Jeong J.-H."/>
            <person name="Song I."/>
            <person name="Kim S."/>
            <person name="Choi T."/>
            <person name="Kim D."/>
            <person name="Ryu S."/>
            <person name="Kim W."/>
        </authorList>
    </citation>
    <scope>NUCLEOTIDE SEQUENCE [LARGE SCALE GENOMIC DNA]</scope>
    <source>
        <tissue evidence="2">Muscle</tissue>
    </source>
</reference>